<feature type="compositionally biased region" description="Basic and acidic residues" evidence="1">
    <location>
        <begin position="99"/>
        <end position="116"/>
    </location>
</feature>
<reference evidence="2" key="1">
    <citation type="submission" date="2020-09" db="EMBL/GenBank/DDBJ databases">
        <title>Genome-Enabled Discovery of Anthraquinone Biosynthesis in Senna tora.</title>
        <authorList>
            <person name="Kang S.-H."/>
            <person name="Pandey R.P."/>
            <person name="Lee C.-M."/>
            <person name="Sim J.-S."/>
            <person name="Jeong J.-T."/>
            <person name="Choi B.-S."/>
            <person name="Jung M."/>
            <person name="Ginzburg D."/>
            <person name="Zhao K."/>
            <person name="Won S.Y."/>
            <person name="Oh T.-J."/>
            <person name="Yu Y."/>
            <person name="Kim N.-H."/>
            <person name="Lee O.R."/>
            <person name="Lee T.-H."/>
            <person name="Bashyal P."/>
            <person name="Kim T.-S."/>
            <person name="Lee W.-H."/>
            <person name="Kawkins C."/>
            <person name="Kim C.-K."/>
            <person name="Kim J.S."/>
            <person name="Ahn B.O."/>
            <person name="Rhee S.Y."/>
            <person name="Sohng J.K."/>
        </authorList>
    </citation>
    <scope>NUCLEOTIDE SEQUENCE</scope>
    <source>
        <tissue evidence="2">Leaf</tissue>
    </source>
</reference>
<feature type="compositionally biased region" description="Polar residues" evidence="1">
    <location>
        <begin position="20"/>
        <end position="29"/>
    </location>
</feature>
<dbReference type="AlphaFoldDB" id="A0A834SZ28"/>
<feature type="compositionally biased region" description="Polar residues" evidence="1">
    <location>
        <begin position="47"/>
        <end position="57"/>
    </location>
</feature>
<feature type="region of interest" description="Disordered" evidence="1">
    <location>
        <begin position="19"/>
        <end position="88"/>
    </location>
</feature>
<sequence length="155" mass="17537">MPPRSARARRLKVAAIAKNIYSSAQQQPNDVDAQSEHTQPPMYAHSQPPTYAHSQRPISEHAQSSEATDSAGSSSTRRSRANHDMNKAWIVDVIERAREQEERAREPEERAREKVKQAQMHQTVKYLVKKMGIQIPTEVAHVSEPPLSQVMHIVN</sequence>
<proteinExistence type="predicted"/>
<feature type="region of interest" description="Disordered" evidence="1">
    <location>
        <begin position="99"/>
        <end position="118"/>
    </location>
</feature>
<evidence type="ECO:0000256" key="1">
    <source>
        <dbReference type="SAM" id="MobiDB-lite"/>
    </source>
</evidence>
<gene>
    <name evidence="2" type="ORF">G2W53_033327</name>
</gene>
<protein>
    <submittedName>
        <fullName evidence="2">Uncharacterized protein</fullName>
    </submittedName>
</protein>
<evidence type="ECO:0000313" key="2">
    <source>
        <dbReference type="EMBL" id="KAF7812351.1"/>
    </source>
</evidence>
<feature type="compositionally biased region" description="Low complexity" evidence="1">
    <location>
        <begin position="64"/>
        <end position="76"/>
    </location>
</feature>
<organism evidence="2 3">
    <name type="scientific">Senna tora</name>
    <dbReference type="NCBI Taxonomy" id="362788"/>
    <lineage>
        <taxon>Eukaryota</taxon>
        <taxon>Viridiplantae</taxon>
        <taxon>Streptophyta</taxon>
        <taxon>Embryophyta</taxon>
        <taxon>Tracheophyta</taxon>
        <taxon>Spermatophyta</taxon>
        <taxon>Magnoliopsida</taxon>
        <taxon>eudicotyledons</taxon>
        <taxon>Gunneridae</taxon>
        <taxon>Pentapetalae</taxon>
        <taxon>rosids</taxon>
        <taxon>fabids</taxon>
        <taxon>Fabales</taxon>
        <taxon>Fabaceae</taxon>
        <taxon>Caesalpinioideae</taxon>
        <taxon>Cassia clade</taxon>
        <taxon>Senna</taxon>
    </lineage>
</organism>
<comment type="caution">
    <text evidence="2">The sequence shown here is derived from an EMBL/GenBank/DDBJ whole genome shotgun (WGS) entry which is preliminary data.</text>
</comment>
<dbReference type="Proteomes" id="UP000634136">
    <property type="component" value="Unassembled WGS sequence"/>
</dbReference>
<keyword evidence="3" id="KW-1185">Reference proteome</keyword>
<evidence type="ECO:0000313" key="3">
    <source>
        <dbReference type="Proteomes" id="UP000634136"/>
    </source>
</evidence>
<dbReference type="EMBL" id="JAAIUW010000010">
    <property type="protein sequence ID" value="KAF7812351.1"/>
    <property type="molecule type" value="Genomic_DNA"/>
</dbReference>
<accession>A0A834SZ28</accession>
<name>A0A834SZ28_9FABA</name>